<name>X0H0A2_FUSOX</name>
<organism evidence="1">
    <name type="scientific">Fusarium oxysporum f. sp. conglutinans race 2 54008</name>
    <dbReference type="NCBI Taxonomy" id="1089457"/>
    <lineage>
        <taxon>Eukaryota</taxon>
        <taxon>Fungi</taxon>
        <taxon>Dikarya</taxon>
        <taxon>Ascomycota</taxon>
        <taxon>Pezizomycotina</taxon>
        <taxon>Sordariomycetes</taxon>
        <taxon>Hypocreomycetidae</taxon>
        <taxon>Hypocreales</taxon>
        <taxon>Nectriaceae</taxon>
        <taxon>Fusarium</taxon>
        <taxon>Fusarium oxysporum species complex</taxon>
    </lineage>
</organism>
<dbReference type="EMBL" id="KK033619">
    <property type="protein sequence ID" value="EXL65526.1"/>
    <property type="molecule type" value="Genomic_DNA"/>
</dbReference>
<accession>X0H0A2</accession>
<dbReference type="Proteomes" id="UP000030676">
    <property type="component" value="Unassembled WGS sequence"/>
</dbReference>
<gene>
    <name evidence="1" type="ORF">FOPG_18248</name>
</gene>
<reference evidence="1" key="1">
    <citation type="submission" date="2011-11" db="EMBL/GenBank/DDBJ databases">
        <title>The Genome Sequence of Fusarium oxysporum PHW808.</title>
        <authorList>
            <consortium name="The Broad Institute Genome Sequencing Platform"/>
            <person name="Ma L.-J."/>
            <person name="Gale L.R."/>
            <person name="Schwartz D.C."/>
            <person name="Zhou S."/>
            <person name="Corby-Kistler H."/>
            <person name="Young S.K."/>
            <person name="Zeng Q."/>
            <person name="Gargeya S."/>
            <person name="Fitzgerald M."/>
            <person name="Haas B."/>
            <person name="Abouelleil A."/>
            <person name="Alvarado L."/>
            <person name="Arachchi H.M."/>
            <person name="Berlin A."/>
            <person name="Brown A."/>
            <person name="Chapman S.B."/>
            <person name="Chen Z."/>
            <person name="Dunbar C."/>
            <person name="Freedman E."/>
            <person name="Gearin G."/>
            <person name="Goldberg J."/>
            <person name="Griggs A."/>
            <person name="Gujja S."/>
            <person name="Heiman D."/>
            <person name="Howarth C."/>
            <person name="Larson L."/>
            <person name="Lui A."/>
            <person name="MacDonald P.J.P."/>
            <person name="Montmayeur A."/>
            <person name="Murphy C."/>
            <person name="Neiman D."/>
            <person name="Pearson M."/>
            <person name="Priest M."/>
            <person name="Roberts A."/>
            <person name="Saif S."/>
            <person name="Shea T."/>
            <person name="Shenoy N."/>
            <person name="Sisk P."/>
            <person name="Stolte C."/>
            <person name="Sykes S."/>
            <person name="Wortman J."/>
            <person name="Nusbaum C."/>
            <person name="Birren B."/>
        </authorList>
    </citation>
    <scope>NUCLEOTIDE SEQUENCE [LARGE SCALE GENOMIC DNA]</scope>
    <source>
        <strain evidence="1">54008</strain>
    </source>
</reference>
<protein>
    <submittedName>
        <fullName evidence="1">Uncharacterized protein</fullName>
    </submittedName>
</protein>
<proteinExistence type="predicted"/>
<dbReference type="HOGENOM" id="CLU_3050377_0_0_1"/>
<dbReference type="AlphaFoldDB" id="X0H0A2"/>
<sequence length="54" mass="6050">MSEQPGVLVVVDELALVYGLTYRPVKEEEEGPVCGVQQEFPFWVSGDYFGQVVE</sequence>
<reference evidence="1" key="2">
    <citation type="submission" date="2014-03" db="EMBL/GenBank/DDBJ databases">
        <title>The Genome Annotation of Fusarium oxysporum PHW808.</title>
        <authorList>
            <consortium name="The Broad Institute Genomics Platform"/>
            <person name="Ma L.-J."/>
            <person name="Corby-Kistler H."/>
            <person name="Broz K."/>
            <person name="Gale L.R."/>
            <person name="Jonkers W."/>
            <person name="O'Donnell K."/>
            <person name="Ploetz R."/>
            <person name="Steinberg C."/>
            <person name="Schwartz D.C."/>
            <person name="VanEtten H."/>
            <person name="Zhou S."/>
            <person name="Young S.K."/>
            <person name="Zeng Q."/>
            <person name="Gargeya S."/>
            <person name="Fitzgerald M."/>
            <person name="Abouelleil A."/>
            <person name="Alvarado L."/>
            <person name="Chapman S.B."/>
            <person name="Gainer-Dewar J."/>
            <person name="Goldberg J."/>
            <person name="Griggs A."/>
            <person name="Gujja S."/>
            <person name="Hansen M."/>
            <person name="Howarth C."/>
            <person name="Imamovic A."/>
            <person name="Ireland A."/>
            <person name="Larimer J."/>
            <person name="McCowan C."/>
            <person name="Murphy C."/>
            <person name="Pearson M."/>
            <person name="Poon T.W."/>
            <person name="Priest M."/>
            <person name="Roberts A."/>
            <person name="Saif S."/>
            <person name="Shea T."/>
            <person name="Sykes S."/>
            <person name="Wortman J."/>
            <person name="Nusbaum C."/>
            <person name="Birren B."/>
        </authorList>
    </citation>
    <scope>NUCLEOTIDE SEQUENCE</scope>
    <source>
        <strain evidence="1">54008</strain>
    </source>
</reference>
<evidence type="ECO:0000313" key="1">
    <source>
        <dbReference type="EMBL" id="EXL65526.1"/>
    </source>
</evidence>